<dbReference type="SUPFAM" id="SSF81301">
    <property type="entry name" value="Nucleotidyltransferase"/>
    <property type="match status" value="1"/>
</dbReference>
<dbReference type="CDD" id="cd05400">
    <property type="entry name" value="NT_2-5OAS_ClassI-CCAase"/>
    <property type="match status" value="1"/>
</dbReference>
<keyword evidence="3" id="KW-1185">Reference proteome</keyword>
<name>A0ABV0C0T8_9SPHI</name>
<comment type="caution">
    <text evidence="2">The sequence shown here is derived from an EMBL/GenBank/DDBJ whole genome shotgun (WGS) entry which is preliminary data.</text>
</comment>
<reference evidence="2 3" key="1">
    <citation type="submission" date="2024-04" db="EMBL/GenBank/DDBJ databases">
        <title>WGS of bacteria from Torrens River.</title>
        <authorList>
            <person name="Wyrsch E.R."/>
            <person name="Drigo B."/>
        </authorList>
    </citation>
    <scope>NUCLEOTIDE SEQUENCE [LARGE SCALE GENOMIC DNA]</scope>
    <source>
        <strain evidence="2 3">TWI391</strain>
    </source>
</reference>
<dbReference type="Gene3D" id="3.30.460.10">
    <property type="entry name" value="Beta Polymerase, domain 2"/>
    <property type="match status" value="1"/>
</dbReference>
<gene>
    <name evidence="2" type="ORF">ABE541_25485</name>
</gene>
<protein>
    <submittedName>
        <fullName evidence="2">Nucleotidyltransferase</fullName>
    </submittedName>
</protein>
<evidence type="ECO:0000256" key="1">
    <source>
        <dbReference type="ARBA" id="ARBA00023118"/>
    </source>
</evidence>
<dbReference type="Pfam" id="PF18144">
    <property type="entry name" value="SMODS"/>
    <property type="match status" value="1"/>
</dbReference>
<accession>A0ABV0C0T8</accession>
<organism evidence="2 3">
    <name type="scientific">Sphingobacterium kitahiroshimense</name>
    <dbReference type="NCBI Taxonomy" id="470446"/>
    <lineage>
        <taxon>Bacteria</taxon>
        <taxon>Pseudomonadati</taxon>
        <taxon>Bacteroidota</taxon>
        <taxon>Sphingobacteriia</taxon>
        <taxon>Sphingobacteriales</taxon>
        <taxon>Sphingobacteriaceae</taxon>
        <taxon>Sphingobacterium</taxon>
    </lineage>
</organism>
<dbReference type="EMBL" id="JBDJNQ010000022">
    <property type="protein sequence ID" value="MEN5380639.1"/>
    <property type="molecule type" value="Genomic_DNA"/>
</dbReference>
<keyword evidence="1" id="KW-0051">Antiviral defense</keyword>
<proteinExistence type="predicted"/>
<sequence>MATLLQSIKTLVDNITVTDKQEENILSSVNNITSTLESEDKLYIKEIFLNGSYERDTNIRPLDDIDIFAVLNEEDWVDEYGNLPNPQSVLTKVKNYLDKDSDYQGKVKQDRPCVTVELSNKSFDVLPAFEFGEIGYHIPNYDLMSWIPSYPKTLSESLATAHRNYSYKLKDIVKVIKYWNRLNNKLIPSFHIEEIAIKIVHFATFTNYEEAVRSWFTDAITHLEETKFKSSYEFENFIKKLEKSKLKIIEAKELLDSGLEIDAKKIWKDIFQKEFPIVDEEEAKNFSKSLTEGALKITQAGLLSTSMGKSVTASKGFYGDEI</sequence>
<dbReference type="InterPro" id="IPR043519">
    <property type="entry name" value="NT_sf"/>
</dbReference>
<dbReference type="InterPro" id="IPR006116">
    <property type="entry name" value="NT_2-5OAS_ClassI-CCAase"/>
</dbReference>
<evidence type="ECO:0000313" key="2">
    <source>
        <dbReference type="EMBL" id="MEN5380639.1"/>
    </source>
</evidence>
<evidence type="ECO:0000313" key="3">
    <source>
        <dbReference type="Proteomes" id="UP001409291"/>
    </source>
</evidence>
<dbReference type="Proteomes" id="UP001409291">
    <property type="component" value="Unassembled WGS sequence"/>
</dbReference>
<dbReference type="RefSeq" id="WP_346583539.1">
    <property type="nucleotide sequence ID" value="NZ_JBDJNQ010000022.1"/>
</dbReference>